<gene>
    <name evidence="2" type="ORF">SAMN04489730_6943</name>
</gene>
<dbReference type="RefSeq" id="WP_072480189.1">
    <property type="nucleotide sequence ID" value="NZ_FPJG01000006.1"/>
</dbReference>
<name>A0A1K1SVM2_9PSEU</name>
<accession>A0A1K1SVM2</accession>
<protein>
    <recommendedName>
        <fullName evidence="4">SPW repeat-containing protein</fullName>
    </recommendedName>
</protein>
<dbReference type="AlphaFoldDB" id="A0A1K1SVM2"/>
<keyword evidence="1" id="KW-0812">Transmembrane</keyword>
<feature type="transmembrane region" description="Helical" evidence="1">
    <location>
        <begin position="99"/>
        <end position="117"/>
    </location>
</feature>
<dbReference type="STRING" id="546364.SAMN04489730_6943"/>
<dbReference type="EMBL" id="FPJG01000006">
    <property type="protein sequence ID" value="SFW88378.1"/>
    <property type="molecule type" value="Genomic_DNA"/>
</dbReference>
<evidence type="ECO:0000313" key="2">
    <source>
        <dbReference type="EMBL" id="SFW88378.1"/>
    </source>
</evidence>
<proteinExistence type="predicted"/>
<feature type="transmembrane region" description="Helical" evidence="1">
    <location>
        <begin position="12"/>
        <end position="33"/>
    </location>
</feature>
<keyword evidence="1" id="KW-1133">Transmembrane helix</keyword>
<keyword evidence="3" id="KW-1185">Reference proteome</keyword>
<feature type="transmembrane region" description="Helical" evidence="1">
    <location>
        <begin position="39"/>
        <end position="60"/>
    </location>
</feature>
<organism evidence="2 3">
    <name type="scientific">Amycolatopsis australiensis</name>
    <dbReference type="NCBI Taxonomy" id="546364"/>
    <lineage>
        <taxon>Bacteria</taxon>
        <taxon>Bacillati</taxon>
        <taxon>Actinomycetota</taxon>
        <taxon>Actinomycetes</taxon>
        <taxon>Pseudonocardiales</taxon>
        <taxon>Pseudonocardiaceae</taxon>
        <taxon>Amycolatopsis</taxon>
    </lineage>
</organism>
<keyword evidence="1" id="KW-0472">Membrane</keyword>
<evidence type="ECO:0000256" key="1">
    <source>
        <dbReference type="SAM" id="Phobius"/>
    </source>
</evidence>
<dbReference type="Proteomes" id="UP000182740">
    <property type="component" value="Unassembled WGS sequence"/>
</dbReference>
<sequence>MQRESIAVTIGWLCLVAVSLGVAGFGVAVAVAPPADDPLLYQADGLASIGVGLFGGLLALMPFRRRERWAWFALWFYPLFWVAHLIGRLPPGKDHIHQVVFIVLSVAGLLVPVREFFSRTSA</sequence>
<evidence type="ECO:0008006" key="4">
    <source>
        <dbReference type="Google" id="ProtNLM"/>
    </source>
</evidence>
<dbReference type="OrthoDB" id="4950343at2"/>
<reference evidence="3" key="1">
    <citation type="submission" date="2016-11" db="EMBL/GenBank/DDBJ databases">
        <authorList>
            <person name="Varghese N."/>
            <person name="Submissions S."/>
        </authorList>
    </citation>
    <scope>NUCLEOTIDE SEQUENCE [LARGE SCALE GENOMIC DNA]</scope>
    <source>
        <strain evidence="3">DSM 44671</strain>
    </source>
</reference>
<evidence type="ECO:0000313" key="3">
    <source>
        <dbReference type="Proteomes" id="UP000182740"/>
    </source>
</evidence>
<feature type="transmembrane region" description="Helical" evidence="1">
    <location>
        <begin position="69"/>
        <end position="87"/>
    </location>
</feature>